<dbReference type="OrthoDB" id="680602at2"/>
<evidence type="ECO:0000256" key="4">
    <source>
        <dbReference type="ARBA" id="ARBA00022801"/>
    </source>
</evidence>
<comment type="similarity">
    <text evidence="2">Belongs to the peptidase S54 family.</text>
</comment>
<reference evidence="10 11" key="1">
    <citation type="submission" date="2019-02" db="EMBL/GenBank/DDBJ databases">
        <title>Pedobacter kyonggii whole genome sequence analysis.</title>
        <authorList>
            <person name="Dahal R.H."/>
        </authorList>
    </citation>
    <scope>NUCLEOTIDE SEQUENCE [LARGE SCALE GENOMIC DNA]</scope>
    <source>
        <strain evidence="10 11">K-4-11-1</strain>
    </source>
</reference>
<dbReference type="GO" id="GO:0004252">
    <property type="term" value="F:serine-type endopeptidase activity"/>
    <property type="evidence" value="ECO:0007669"/>
    <property type="project" value="InterPro"/>
</dbReference>
<feature type="transmembrane region" description="Helical" evidence="7">
    <location>
        <begin position="137"/>
        <end position="164"/>
    </location>
</feature>
<dbReference type="InterPro" id="IPR046483">
    <property type="entry name" value="DUF6576"/>
</dbReference>
<evidence type="ECO:0000259" key="8">
    <source>
        <dbReference type="Pfam" id="PF01694"/>
    </source>
</evidence>
<evidence type="ECO:0000256" key="2">
    <source>
        <dbReference type="ARBA" id="ARBA00009045"/>
    </source>
</evidence>
<protein>
    <submittedName>
        <fullName evidence="10">Rhomboid family intramembrane serine protease</fullName>
    </submittedName>
</protein>
<feature type="transmembrane region" description="Helical" evidence="7">
    <location>
        <begin position="176"/>
        <end position="194"/>
    </location>
</feature>
<keyword evidence="4" id="KW-0378">Hydrolase</keyword>
<feature type="transmembrane region" description="Helical" evidence="7">
    <location>
        <begin position="83"/>
        <end position="104"/>
    </location>
</feature>
<name>A0A4Q9H6V3_9SPHI</name>
<keyword evidence="11" id="KW-1185">Reference proteome</keyword>
<organism evidence="10 11">
    <name type="scientific">Pedobacter kyonggii</name>
    <dbReference type="NCBI Taxonomy" id="1926871"/>
    <lineage>
        <taxon>Bacteria</taxon>
        <taxon>Pseudomonadati</taxon>
        <taxon>Bacteroidota</taxon>
        <taxon>Sphingobacteriia</taxon>
        <taxon>Sphingobacteriales</taxon>
        <taxon>Sphingobacteriaceae</taxon>
        <taxon>Pedobacter</taxon>
    </lineage>
</organism>
<keyword evidence="5 7" id="KW-1133">Transmembrane helix</keyword>
<dbReference type="PANTHER" id="PTHR43731">
    <property type="entry name" value="RHOMBOID PROTEASE"/>
    <property type="match status" value="1"/>
</dbReference>
<dbReference type="EMBL" id="SIXF01000040">
    <property type="protein sequence ID" value="TBO39525.1"/>
    <property type="molecule type" value="Genomic_DNA"/>
</dbReference>
<sequence>MNNTFKDLKYKVFQSSNPLFFYIGINVMLFLITAIIGVIVFLGRIPIDFDLWLREYVGLPASISKLPERFYAIFTYMFFHDGILHILFNMLGLFWFGNIFMNFLKSRQFHFVYLAGGLFGGLFAVAILNIFPVYSGGLAGVTIVGASAAVMAIIFAAATLVPNYTIMLLFFGEVKIKWIAIIYFALDFIAIGSVNAGGSLAHIGGALLGFTFIKSLQSGRDWSKIFERKPKLKVVRNEKPVKKPEFKGGVSQQEIDAILDKISTSGYDKLTAVEKEKLFKASKD</sequence>
<dbReference type="Gene3D" id="1.20.1540.10">
    <property type="entry name" value="Rhomboid-like"/>
    <property type="match status" value="1"/>
</dbReference>
<evidence type="ECO:0000313" key="11">
    <source>
        <dbReference type="Proteomes" id="UP000291819"/>
    </source>
</evidence>
<dbReference type="Proteomes" id="UP000291819">
    <property type="component" value="Unassembled WGS sequence"/>
</dbReference>
<dbReference type="SUPFAM" id="SSF144091">
    <property type="entry name" value="Rhomboid-like"/>
    <property type="match status" value="1"/>
</dbReference>
<evidence type="ECO:0000256" key="1">
    <source>
        <dbReference type="ARBA" id="ARBA00004141"/>
    </source>
</evidence>
<keyword evidence="6 7" id="KW-0472">Membrane</keyword>
<comment type="subcellular location">
    <subcellularLocation>
        <location evidence="1">Membrane</location>
        <topology evidence="1">Multi-pass membrane protein</topology>
    </subcellularLocation>
</comment>
<feature type="transmembrane region" description="Helical" evidence="7">
    <location>
        <begin position="111"/>
        <end position="131"/>
    </location>
</feature>
<dbReference type="RefSeq" id="WP_131032357.1">
    <property type="nucleotide sequence ID" value="NZ_SIXF01000040.1"/>
</dbReference>
<comment type="caution">
    <text evidence="10">The sequence shown here is derived from an EMBL/GenBank/DDBJ whole genome shotgun (WGS) entry which is preliminary data.</text>
</comment>
<feature type="domain" description="Peptidase S54 rhomboid" evidence="8">
    <location>
        <begin position="68"/>
        <end position="212"/>
    </location>
</feature>
<dbReference type="Pfam" id="PF20216">
    <property type="entry name" value="DUF6576"/>
    <property type="match status" value="1"/>
</dbReference>
<dbReference type="GO" id="GO:0006508">
    <property type="term" value="P:proteolysis"/>
    <property type="evidence" value="ECO:0007669"/>
    <property type="project" value="UniProtKB-KW"/>
</dbReference>
<keyword evidence="10" id="KW-0645">Protease</keyword>
<evidence type="ECO:0000256" key="7">
    <source>
        <dbReference type="SAM" id="Phobius"/>
    </source>
</evidence>
<dbReference type="InterPro" id="IPR050925">
    <property type="entry name" value="Rhomboid_protease_S54"/>
</dbReference>
<accession>A0A4Q9H6V3</accession>
<dbReference type="PANTHER" id="PTHR43731:SF14">
    <property type="entry name" value="PRESENILIN-ASSOCIATED RHOMBOID-LIKE PROTEIN, MITOCHONDRIAL"/>
    <property type="match status" value="1"/>
</dbReference>
<evidence type="ECO:0000259" key="9">
    <source>
        <dbReference type="Pfam" id="PF20216"/>
    </source>
</evidence>
<dbReference type="Pfam" id="PF01694">
    <property type="entry name" value="Rhomboid"/>
    <property type="match status" value="1"/>
</dbReference>
<proteinExistence type="inferred from homology"/>
<dbReference type="InterPro" id="IPR035952">
    <property type="entry name" value="Rhomboid-like_sf"/>
</dbReference>
<dbReference type="GO" id="GO:0016020">
    <property type="term" value="C:membrane"/>
    <property type="evidence" value="ECO:0007669"/>
    <property type="project" value="UniProtKB-SubCell"/>
</dbReference>
<evidence type="ECO:0000256" key="6">
    <source>
        <dbReference type="ARBA" id="ARBA00023136"/>
    </source>
</evidence>
<evidence type="ECO:0000256" key="3">
    <source>
        <dbReference type="ARBA" id="ARBA00022692"/>
    </source>
</evidence>
<dbReference type="AlphaFoldDB" id="A0A4Q9H6V3"/>
<evidence type="ECO:0000256" key="5">
    <source>
        <dbReference type="ARBA" id="ARBA00022989"/>
    </source>
</evidence>
<gene>
    <name evidence="10" type="ORF">EYS08_23350</name>
</gene>
<feature type="transmembrane region" description="Helical" evidence="7">
    <location>
        <begin position="20"/>
        <end position="43"/>
    </location>
</feature>
<feature type="domain" description="DUF6576" evidence="9">
    <location>
        <begin position="251"/>
        <end position="283"/>
    </location>
</feature>
<dbReference type="InterPro" id="IPR022764">
    <property type="entry name" value="Peptidase_S54_rhomboid_dom"/>
</dbReference>
<keyword evidence="3 7" id="KW-0812">Transmembrane</keyword>
<evidence type="ECO:0000313" key="10">
    <source>
        <dbReference type="EMBL" id="TBO39525.1"/>
    </source>
</evidence>